<dbReference type="EMBL" id="GGEC01051490">
    <property type="protein sequence ID" value="MBX31974.1"/>
    <property type="molecule type" value="Transcribed_RNA"/>
</dbReference>
<sequence>MGTQFPQCNSFILFHHVSVIQMRQSLKWINCYQNVACVCL</sequence>
<accession>A0A2P2MP15</accession>
<protein>
    <submittedName>
        <fullName evidence="1">Myosin-17-like</fullName>
    </submittedName>
</protein>
<organism evidence="1">
    <name type="scientific">Rhizophora mucronata</name>
    <name type="common">Asiatic mangrove</name>
    <dbReference type="NCBI Taxonomy" id="61149"/>
    <lineage>
        <taxon>Eukaryota</taxon>
        <taxon>Viridiplantae</taxon>
        <taxon>Streptophyta</taxon>
        <taxon>Embryophyta</taxon>
        <taxon>Tracheophyta</taxon>
        <taxon>Spermatophyta</taxon>
        <taxon>Magnoliopsida</taxon>
        <taxon>eudicotyledons</taxon>
        <taxon>Gunneridae</taxon>
        <taxon>Pentapetalae</taxon>
        <taxon>rosids</taxon>
        <taxon>fabids</taxon>
        <taxon>Malpighiales</taxon>
        <taxon>Rhizophoraceae</taxon>
        <taxon>Rhizophora</taxon>
    </lineage>
</organism>
<name>A0A2P2MP15_RHIMU</name>
<reference evidence="1" key="1">
    <citation type="submission" date="2018-02" db="EMBL/GenBank/DDBJ databases">
        <title>Rhizophora mucronata_Transcriptome.</title>
        <authorList>
            <person name="Meera S.P."/>
            <person name="Sreeshan A."/>
            <person name="Augustine A."/>
        </authorList>
    </citation>
    <scope>NUCLEOTIDE SEQUENCE</scope>
    <source>
        <tissue evidence="1">Leaf</tissue>
    </source>
</reference>
<proteinExistence type="predicted"/>
<evidence type="ECO:0000313" key="1">
    <source>
        <dbReference type="EMBL" id="MBX31974.1"/>
    </source>
</evidence>
<dbReference type="AlphaFoldDB" id="A0A2P2MP15"/>